<comment type="caution">
    <text evidence="1">The sequence shown here is derived from an EMBL/GenBank/DDBJ whole genome shotgun (WGS) entry which is preliminary data.</text>
</comment>
<reference evidence="1 2" key="1">
    <citation type="submission" date="2019-05" db="EMBL/GenBank/DDBJ databases">
        <title>Another draft genome of Portunus trituberculatus and its Hox gene families provides insights of decapod evolution.</title>
        <authorList>
            <person name="Jeong J.-H."/>
            <person name="Song I."/>
            <person name="Kim S."/>
            <person name="Choi T."/>
            <person name="Kim D."/>
            <person name="Ryu S."/>
            <person name="Kim W."/>
        </authorList>
    </citation>
    <scope>NUCLEOTIDE SEQUENCE [LARGE SCALE GENOMIC DNA]</scope>
    <source>
        <tissue evidence="1">Muscle</tissue>
    </source>
</reference>
<evidence type="ECO:0000313" key="1">
    <source>
        <dbReference type="EMBL" id="MPC96083.1"/>
    </source>
</evidence>
<name>A0A5B7JNQ8_PORTR</name>
<accession>A0A5B7JNQ8</accession>
<protein>
    <submittedName>
        <fullName evidence="1">Uncharacterized protein</fullName>
    </submittedName>
</protein>
<proteinExistence type="predicted"/>
<dbReference type="AlphaFoldDB" id="A0A5B7JNQ8"/>
<organism evidence="1 2">
    <name type="scientific">Portunus trituberculatus</name>
    <name type="common">Swimming crab</name>
    <name type="synonym">Neptunus trituberculatus</name>
    <dbReference type="NCBI Taxonomy" id="210409"/>
    <lineage>
        <taxon>Eukaryota</taxon>
        <taxon>Metazoa</taxon>
        <taxon>Ecdysozoa</taxon>
        <taxon>Arthropoda</taxon>
        <taxon>Crustacea</taxon>
        <taxon>Multicrustacea</taxon>
        <taxon>Malacostraca</taxon>
        <taxon>Eumalacostraca</taxon>
        <taxon>Eucarida</taxon>
        <taxon>Decapoda</taxon>
        <taxon>Pleocyemata</taxon>
        <taxon>Brachyura</taxon>
        <taxon>Eubrachyura</taxon>
        <taxon>Portunoidea</taxon>
        <taxon>Portunidae</taxon>
        <taxon>Portuninae</taxon>
        <taxon>Portunus</taxon>
    </lineage>
</organism>
<dbReference type="Proteomes" id="UP000324222">
    <property type="component" value="Unassembled WGS sequence"/>
</dbReference>
<sequence>MLKFPCLSHTLRRSTQVQHQHTNTATHSSFQCFRLLSHGMRPIHATLDTHMLPTPLIIRFVWVDIPEQRTRGYKDLSRYWPS</sequence>
<evidence type="ECO:0000313" key="2">
    <source>
        <dbReference type="Proteomes" id="UP000324222"/>
    </source>
</evidence>
<dbReference type="EMBL" id="VSRR010104577">
    <property type="protein sequence ID" value="MPC96083.1"/>
    <property type="molecule type" value="Genomic_DNA"/>
</dbReference>
<gene>
    <name evidence="1" type="ORF">E2C01_091321</name>
</gene>
<keyword evidence="2" id="KW-1185">Reference proteome</keyword>